<dbReference type="Gene3D" id="1.20.5.2050">
    <property type="match status" value="1"/>
</dbReference>
<dbReference type="GO" id="GO:0004519">
    <property type="term" value="F:endonuclease activity"/>
    <property type="evidence" value="ECO:0007669"/>
    <property type="project" value="UniProtKB-KW"/>
</dbReference>
<evidence type="ECO:0000313" key="2">
    <source>
        <dbReference type="EMBL" id="MBI1493438.1"/>
    </source>
</evidence>
<dbReference type="InterPro" id="IPR044925">
    <property type="entry name" value="His-Me_finger_sf"/>
</dbReference>
<dbReference type="RefSeq" id="WP_228848270.1">
    <property type="nucleotide sequence ID" value="NZ_JADCKQ010000004.1"/>
</dbReference>
<dbReference type="SUPFAM" id="SSF54171">
    <property type="entry name" value="DNA-binding domain"/>
    <property type="match status" value="1"/>
</dbReference>
<comment type="caution">
    <text evidence="2">The sequence shown here is derived from an EMBL/GenBank/DDBJ whole genome shotgun (WGS) entry which is preliminary data.</text>
</comment>
<proteinExistence type="predicted"/>
<feature type="domain" description="HNH nuclease" evidence="1">
    <location>
        <begin position="80"/>
        <end position="122"/>
    </location>
</feature>
<dbReference type="InterPro" id="IPR003615">
    <property type="entry name" value="HNH_nuc"/>
</dbReference>
<organism evidence="2 3">
    <name type="scientific">Halocynthiibacter styelae</name>
    <dbReference type="NCBI Taxonomy" id="2761955"/>
    <lineage>
        <taxon>Bacteria</taxon>
        <taxon>Pseudomonadati</taxon>
        <taxon>Pseudomonadota</taxon>
        <taxon>Alphaproteobacteria</taxon>
        <taxon>Rhodobacterales</taxon>
        <taxon>Paracoccaceae</taxon>
        <taxon>Halocynthiibacter</taxon>
    </lineage>
</organism>
<dbReference type="Proteomes" id="UP000640583">
    <property type="component" value="Unassembled WGS sequence"/>
</dbReference>
<dbReference type="Gene3D" id="3.90.75.20">
    <property type="match status" value="1"/>
</dbReference>
<accession>A0A8J7ICJ9</accession>
<name>A0A8J7ICJ9_9RHOB</name>
<sequence>MTEAKDINLSISTLREAFTFDFDAGNAWWRIRPTSHFKNCDICKNWNARWAHKPAFTSDNGKGYRTTVFTFAGQRWRLQLHRVIYAAYNNSWPAKFVDHLDGDPTNNSIRNLREVDDAENARNCARSRSNTSGTTGVYWFKPRSCWTASITVNGDQISLGYFKDIKHAQIARQSAQKALGFSKRHGEAS</sequence>
<evidence type="ECO:0000313" key="3">
    <source>
        <dbReference type="Proteomes" id="UP000640583"/>
    </source>
</evidence>
<keyword evidence="2" id="KW-0255">Endonuclease</keyword>
<dbReference type="SUPFAM" id="SSF54060">
    <property type="entry name" value="His-Me finger endonucleases"/>
    <property type="match status" value="1"/>
</dbReference>
<dbReference type="InterPro" id="IPR016177">
    <property type="entry name" value="DNA-bd_dom_sf"/>
</dbReference>
<dbReference type="EMBL" id="JADCKQ010000004">
    <property type="protein sequence ID" value="MBI1493438.1"/>
    <property type="molecule type" value="Genomic_DNA"/>
</dbReference>
<protein>
    <submittedName>
        <fullName evidence="2">HNH endonuclease</fullName>
    </submittedName>
</protein>
<keyword evidence="3" id="KW-1185">Reference proteome</keyword>
<reference evidence="2" key="1">
    <citation type="submission" date="2020-10" db="EMBL/GenBank/DDBJ databases">
        <title>Paenihalocynthiibacter styelae gen. nov., sp. nov., isolated from stalked sea squirt Styela clava.</title>
        <authorList>
            <person name="Kim Y.-O."/>
            <person name="Yoon J.-H."/>
        </authorList>
    </citation>
    <scope>NUCLEOTIDE SEQUENCE</scope>
    <source>
        <strain evidence="2">MYP1-1</strain>
    </source>
</reference>
<gene>
    <name evidence="2" type="ORF">H1D41_07310</name>
</gene>
<dbReference type="AlphaFoldDB" id="A0A8J7ICJ9"/>
<evidence type="ECO:0000259" key="1">
    <source>
        <dbReference type="Pfam" id="PF13392"/>
    </source>
</evidence>
<dbReference type="Pfam" id="PF13392">
    <property type="entry name" value="HNH_3"/>
    <property type="match status" value="1"/>
</dbReference>
<keyword evidence="2" id="KW-0378">Hydrolase</keyword>
<dbReference type="GO" id="GO:0003677">
    <property type="term" value="F:DNA binding"/>
    <property type="evidence" value="ECO:0007669"/>
    <property type="project" value="InterPro"/>
</dbReference>
<keyword evidence="2" id="KW-0540">Nuclease</keyword>